<reference evidence="4" key="1">
    <citation type="submission" date="2014-09" db="EMBL/GenBank/DDBJ databases">
        <authorList>
            <person name="Gomez-Valero L."/>
        </authorList>
    </citation>
    <scope>NUCLEOTIDE SEQUENCE [LARGE SCALE GENOMIC DNA]</scope>
    <source>
        <strain evidence="4">ATCC33218</strain>
    </source>
</reference>
<reference evidence="3 5" key="3">
    <citation type="submission" date="2016-10" db="EMBL/GenBank/DDBJ databases">
        <authorList>
            <person name="Varghese N."/>
            <person name="Submissions S."/>
        </authorList>
    </citation>
    <scope>NUCLEOTIDE SEQUENCE [LARGE SCALE GENOMIC DNA]</scope>
    <source>
        <strain evidence="3 5">ATCC 33218</strain>
    </source>
</reference>
<dbReference type="STRING" id="451.B6N58_10800"/>
<evidence type="ECO:0000313" key="3">
    <source>
        <dbReference type="EMBL" id="SCY57802.1"/>
    </source>
</evidence>
<dbReference type="Proteomes" id="UP000182998">
    <property type="component" value="Unassembled WGS sequence"/>
</dbReference>
<dbReference type="SUPFAM" id="SSF52499">
    <property type="entry name" value="Isochorismatase-like hydrolases"/>
    <property type="match status" value="1"/>
</dbReference>
<keyword evidence="5" id="KW-1185">Reference proteome</keyword>
<dbReference type="Proteomes" id="UP000032414">
    <property type="component" value="Chromosome I"/>
</dbReference>
<proteinExistence type="predicted"/>
<evidence type="ECO:0000313" key="2">
    <source>
        <dbReference type="EMBL" id="CEG60251.1"/>
    </source>
</evidence>
<sequence length="238" mass="26447">MLSQEESSKTLIDEASKLIRQGIKIAVLIIDEYSPEGSLEDNKINVADKQERLLSWAVKEKLLVCFISDKNNREGLTKLVKNYKNVLFIEKGDANGFGDGYSWHVPRYADTGLDDALKENNITHIIIMGFHVHCCVQITAGAHDNISDYGKGALHRGYKILTAGDILKSSADSPSRDRCSWKDKEGVSYFNTSESSPLISNRDQYGGPKFGANRNILLNNTTTNHEDLQNDGCMCAIC</sequence>
<name>A0A098GFI2_LEGMI</name>
<dbReference type="KEGG" id="tmc:LMI_0934"/>
<protein>
    <submittedName>
        <fullName evidence="3">Nicotinamidase-related amidase</fullName>
    </submittedName>
</protein>
<dbReference type="Gene3D" id="3.40.50.850">
    <property type="entry name" value="Isochorismatase-like"/>
    <property type="match status" value="1"/>
</dbReference>
<dbReference type="EMBL" id="LN614830">
    <property type="protein sequence ID" value="CEG60251.1"/>
    <property type="molecule type" value="Genomic_DNA"/>
</dbReference>
<dbReference type="AlphaFoldDB" id="A0A098GFI2"/>
<evidence type="ECO:0000313" key="5">
    <source>
        <dbReference type="Proteomes" id="UP000182998"/>
    </source>
</evidence>
<gene>
    <name evidence="2" type="ORF">LMI_0934</name>
    <name evidence="3" type="ORF">SAMN02982997_02129</name>
</gene>
<organism evidence="2 4">
    <name type="scientific">Legionella micdadei</name>
    <name type="common">Tatlockia micdadei</name>
    <dbReference type="NCBI Taxonomy" id="451"/>
    <lineage>
        <taxon>Bacteria</taxon>
        <taxon>Pseudomonadati</taxon>
        <taxon>Pseudomonadota</taxon>
        <taxon>Gammaproteobacteria</taxon>
        <taxon>Legionellales</taxon>
        <taxon>Legionellaceae</taxon>
        <taxon>Legionella</taxon>
    </lineage>
</organism>
<dbReference type="PATRIC" id="fig|451.8.peg.249"/>
<dbReference type="Pfam" id="PF00857">
    <property type="entry name" value="Isochorismatase"/>
    <property type="match status" value="1"/>
</dbReference>
<dbReference type="EMBL" id="FMVN01000010">
    <property type="protein sequence ID" value="SCY57802.1"/>
    <property type="molecule type" value="Genomic_DNA"/>
</dbReference>
<evidence type="ECO:0000313" key="4">
    <source>
        <dbReference type="Proteomes" id="UP000032414"/>
    </source>
</evidence>
<reference evidence="2" key="2">
    <citation type="submission" date="2014-09" db="EMBL/GenBank/DDBJ databases">
        <authorList>
            <person name="GOMEZ-VALERO Laura"/>
        </authorList>
    </citation>
    <scope>NUCLEOTIDE SEQUENCE</scope>
    <source>
        <strain evidence="2">ATCC33218</strain>
    </source>
</reference>
<dbReference type="InterPro" id="IPR036380">
    <property type="entry name" value="Isochorismatase-like_sf"/>
</dbReference>
<dbReference type="OrthoDB" id="5294192at2"/>
<evidence type="ECO:0000259" key="1">
    <source>
        <dbReference type="Pfam" id="PF00857"/>
    </source>
</evidence>
<dbReference type="RefSeq" id="WP_045098689.1">
    <property type="nucleotide sequence ID" value="NZ_CP020614.1"/>
</dbReference>
<dbReference type="HOGENOM" id="CLU_1165346_0_0_6"/>
<feature type="domain" description="Isochorismatase-like" evidence="1">
    <location>
        <begin position="76"/>
        <end position="140"/>
    </location>
</feature>
<accession>A0A098GFI2</accession>
<dbReference type="InterPro" id="IPR000868">
    <property type="entry name" value="Isochorismatase-like_dom"/>
</dbReference>